<feature type="transmembrane region" description="Helical" evidence="7">
    <location>
        <begin position="294"/>
        <end position="312"/>
    </location>
</feature>
<dbReference type="AlphaFoldDB" id="A0A316F532"/>
<feature type="domain" description="Major facilitator superfamily (MFS) profile" evidence="8">
    <location>
        <begin position="24"/>
        <end position="406"/>
    </location>
</feature>
<evidence type="ECO:0000313" key="9">
    <source>
        <dbReference type="EMBL" id="PWK39764.1"/>
    </source>
</evidence>
<comment type="caution">
    <text evidence="9">The sequence shown here is derived from an EMBL/GenBank/DDBJ whole genome shotgun (WGS) entry which is preliminary data.</text>
</comment>
<keyword evidence="10" id="KW-1185">Reference proteome</keyword>
<feature type="transmembrane region" description="Helical" evidence="7">
    <location>
        <begin position="382"/>
        <end position="401"/>
    </location>
</feature>
<gene>
    <name evidence="9" type="ORF">BC793_12131</name>
</gene>
<feature type="transmembrane region" description="Helical" evidence="7">
    <location>
        <begin position="264"/>
        <end position="282"/>
    </location>
</feature>
<evidence type="ECO:0000256" key="4">
    <source>
        <dbReference type="ARBA" id="ARBA00022692"/>
    </source>
</evidence>
<protein>
    <submittedName>
        <fullName evidence="9">Putative MFS family arabinose efflux permease</fullName>
    </submittedName>
</protein>
<feature type="transmembrane region" description="Helical" evidence="7">
    <location>
        <begin position="151"/>
        <end position="170"/>
    </location>
</feature>
<keyword evidence="2" id="KW-0813">Transport</keyword>
<dbReference type="SUPFAM" id="SSF103473">
    <property type="entry name" value="MFS general substrate transporter"/>
    <property type="match status" value="1"/>
</dbReference>
<feature type="transmembrane region" description="Helical" evidence="7">
    <location>
        <begin position="176"/>
        <end position="195"/>
    </location>
</feature>
<dbReference type="PROSITE" id="PS50850">
    <property type="entry name" value="MFS"/>
    <property type="match status" value="1"/>
</dbReference>
<dbReference type="GO" id="GO:0005886">
    <property type="term" value="C:plasma membrane"/>
    <property type="evidence" value="ECO:0007669"/>
    <property type="project" value="UniProtKB-SubCell"/>
</dbReference>
<evidence type="ECO:0000256" key="2">
    <source>
        <dbReference type="ARBA" id="ARBA00022448"/>
    </source>
</evidence>
<reference evidence="9 10" key="1">
    <citation type="submission" date="2018-05" db="EMBL/GenBank/DDBJ databases">
        <title>Genomic Encyclopedia of Archaeal and Bacterial Type Strains, Phase II (KMG-II): from individual species to whole genera.</title>
        <authorList>
            <person name="Goeker M."/>
        </authorList>
    </citation>
    <scope>NUCLEOTIDE SEQUENCE [LARGE SCALE GENOMIC DNA]</scope>
    <source>
        <strain evidence="9 10">DSM 45184</strain>
    </source>
</reference>
<feature type="transmembrane region" description="Helical" evidence="7">
    <location>
        <begin position="227"/>
        <end position="244"/>
    </location>
</feature>
<name>A0A316F532_9ACTN</name>
<dbReference type="InterPro" id="IPR020846">
    <property type="entry name" value="MFS_dom"/>
</dbReference>
<accession>A0A316F532</accession>
<proteinExistence type="predicted"/>
<dbReference type="Proteomes" id="UP000245697">
    <property type="component" value="Unassembled WGS sequence"/>
</dbReference>
<dbReference type="Pfam" id="PF07690">
    <property type="entry name" value="MFS_1"/>
    <property type="match status" value="1"/>
</dbReference>
<dbReference type="Gene3D" id="1.20.1250.20">
    <property type="entry name" value="MFS general substrate transporter like domains"/>
    <property type="match status" value="1"/>
</dbReference>
<keyword evidence="3" id="KW-1003">Cell membrane</keyword>
<evidence type="ECO:0000256" key="7">
    <source>
        <dbReference type="SAM" id="Phobius"/>
    </source>
</evidence>
<dbReference type="GO" id="GO:0022857">
    <property type="term" value="F:transmembrane transporter activity"/>
    <property type="evidence" value="ECO:0007669"/>
    <property type="project" value="InterPro"/>
</dbReference>
<dbReference type="EMBL" id="QGGR01000021">
    <property type="protein sequence ID" value="PWK39764.1"/>
    <property type="molecule type" value="Genomic_DNA"/>
</dbReference>
<feature type="transmembrane region" description="Helical" evidence="7">
    <location>
        <begin position="25"/>
        <end position="49"/>
    </location>
</feature>
<feature type="transmembrane region" description="Helical" evidence="7">
    <location>
        <begin position="55"/>
        <end position="78"/>
    </location>
</feature>
<keyword evidence="5 7" id="KW-1133">Transmembrane helix</keyword>
<feature type="transmembrane region" description="Helical" evidence="7">
    <location>
        <begin position="114"/>
        <end position="139"/>
    </location>
</feature>
<evidence type="ECO:0000259" key="8">
    <source>
        <dbReference type="PROSITE" id="PS50850"/>
    </source>
</evidence>
<evidence type="ECO:0000256" key="1">
    <source>
        <dbReference type="ARBA" id="ARBA00004651"/>
    </source>
</evidence>
<dbReference type="CDD" id="cd17329">
    <property type="entry name" value="MFS_MdtH_MDR_like"/>
    <property type="match status" value="1"/>
</dbReference>
<keyword evidence="4 7" id="KW-0812">Transmembrane</keyword>
<dbReference type="RefSeq" id="WP_109600353.1">
    <property type="nucleotide sequence ID" value="NZ_BONA01000076.1"/>
</dbReference>
<comment type="subcellular location">
    <subcellularLocation>
        <location evidence="1">Cell membrane</location>
        <topology evidence="1">Multi-pass membrane protein</topology>
    </subcellularLocation>
</comment>
<dbReference type="PANTHER" id="PTHR23517">
    <property type="entry name" value="RESISTANCE PROTEIN MDTM, PUTATIVE-RELATED-RELATED"/>
    <property type="match status" value="1"/>
</dbReference>
<dbReference type="PANTHER" id="PTHR23517:SF2">
    <property type="entry name" value="MULTIDRUG RESISTANCE PROTEIN MDTH"/>
    <property type="match status" value="1"/>
</dbReference>
<feature type="transmembrane region" description="Helical" evidence="7">
    <location>
        <begin position="318"/>
        <end position="343"/>
    </location>
</feature>
<dbReference type="InterPro" id="IPR011701">
    <property type="entry name" value="MFS"/>
</dbReference>
<evidence type="ECO:0000256" key="6">
    <source>
        <dbReference type="ARBA" id="ARBA00023136"/>
    </source>
</evidence>
<dbReference type="PROSITE" id="PS00216">
    <property type="entry name" value="SUGAR_TRANSPORT_1"/>
    <property type="match status" value="1"/>
</dbReference>
<sequence length="425" mass="44671">MPARPGPGRLFPALREAVGGLPREFWWLWTSTLINRLGGFVTTFLSLYLTADQGFSASFAGLVAAVYGLGGAVSAVLAGMLADRFGRRPTLLISQLATAVALATLGVMQHPVAIVVVATILGLSANASRPCIQAVIADLVPRADQVRAFSLNYWAVNIGFALASAGAGLLAERGYLLLFFGNALSVLACALLIYLKVPETRPAAPIEAPARHGRAGRHGMGPVLRDGRFMAAVGLTFLLAMVLMQYTTSLPVSMGLNGFSSVDYGLAISMNGLVVVLATIPLTRAIKRRNPLDVLVVAALLSGWGFGLTALADSVPLYIATVCIWTVGEILNSPTSMAVVAALSPAHARARYQGMHTFAWSAATFAGPLLGGLAIDHLGDDALWYACAVLGTVVALGYRFLRARFAPLFDTARPEPAQPEPTTTA</sequence>
<dbReference type="OrthoDB" id="5379144at2"/>
<organism evidence="9 10">
    <name type="scientific">Actinoplanes xinjiangensis</name>
    <dbReference type="NCBI Taxonomy" id="512350"/>
    <lineage>
        <taxon>Bacteria</taxon>
        <taxon>Bacillati</taxon>
        <taxon>Actinomycetota</taxon>
        <taxon>Actinomycetes</taxon>
        <taxon>Micromonosporales</taxon>
        <taxon>Micromonosporaceae</taxon>
        <taxon>Actinoplanes</taxon>
    </lineage>
</organism>
<dbReference type="InterPro" id="IPR036259">
    <property type="entry name" value="MFS_trans_sf"/>
</dbReference>
<evidence type="ECO:0000256" key="5">
    <source>
        <dbReference type="ARBA" id="ARBA00022989"/>
    </source>
</evidence>
<dbReference type="InterPro" id="IPR005829">
    <property type="entry name" value="Sugar_transporter_CS"/>
</dbReference>
<feature type="transmembrane region" description="Helical" evidence="7">
    <location>
        <begin position="355"/>
        <end position="376"/>
    </location>
</feature>
<dbReference type="InterPro" id="IPR050171">
    <property type="entry name" value="MFS_Transporters"/>
</dbReference>
<evidence type="ECO:0000313" key="10">
    <source>
        <dbReference type="Proteomes" id="UP000245697"/>
    </source>
</evidence>
<evidence type="ECO:0000256" key="3">
    <source>
        <dbReference type="ARBA" id="ARBA00022475"/>
    </source>
</evidence>
<keyword evidence="6 7" id="KW-0472">Membrane</keyword>